<dbReference type="GO" id="GO:0016755">
    <property type="term" value="F:aminoacyltransferase activity"/>
    <property type="evidence" value="ECO:0007669"/>
    <property type="project" value="InterPro"/>
</dbReference>
<dbReference type="Pfam" id="PF02388">
    <property type="entry name" value="FemAB"/>
    <property type="match status" value="2"/>
</dbReference>
<dbReference type="PANTHER" id="PTHR36174">
    <property type="entry name" value="LIPID II:GLYCINE GLYCYLTRANSFERASE"/>
    <property type="match status" value="1"/>
</dbReference>
<reference evidence="7 8" key="1">
    <citation type="submission" date="2015-12" db="EMBL/GenBank/DDBJ databases">
        <title>Draft Genome Sequence of Olsenella scatoligenes SK9K4T; a Producer of 3-Methylindole- (skatole) and 4-Methylphenol- (p-cresol) Isolated from Pig Feces.</title>
        <authorList>
            <person name="Li X."/>
            <person name="Borg B."/>
            <person name="Canibe N."/>
        </authorList>
    </citation>
    <scope>NUCLEOTIDE SEQUENCE [LARGE SCALE GENOMIC DNA]</scope>
    <source>
        <strain evidence="7 8">SK9K4</strain>
    </source>
</reference>
<dbReference type="EMBL" id="LOJF01000009">
    <property type="protein sequence ID" value="KUH58668.1"/>
    <property type="molecule type" value="Genomic_DNA"/>
</dbReference>
<keyword evidence="3" id="KW-0133">Cell shape</keyword>
<comment type="caution">
    <text evidence="7">The sequence shown here is derived from an EMBL/GenBank/DDBJ whole genome shotgun (WGS) entry which is preliminary data.</text>
</comment>
<evidence type="ECO:0000313" key="7">
    <source>
        <dbReference type="EMBL" id="KUH58668.1"/>
    </source>
</evidence>
<evidence type="ECO:0008006" key="9">
    <source>
        <dbReference type="Google" id="ProtNLM"/>
    </source>
</evidence>
<dbReference type="InterPro" id="IPR050644">
    <property type="entry name" value="PG_Glycine_Bridge_Synth"/>
</dbReference>
<keyword evidence="4" id="KW-0573">Peptidoglycan synthesis</keyword>
<evidence type="ECO:0000256" key="5">
    <source>
        <dbReference type="ARBA" id="ARBA00023315"/>
    </source>
</evidence>
<evidence type="ECO:0000256" key="2">
    <source>
        <dbReference type="ARBA" id="ARBA00022679"/>
    </source>
</evidence>
<proteinExistence type="inferred from homology"/>
<dbReference type="InterPro" id="IPR016181">
    <property type="entry name" value="Acyl_CoA_acyltransferase"/>
</dbReference>
<dbReference type="PANTHER" id="PTHR36174:SF1">
    <property type="entry name" value="LIPID II:GLYCINE GLYCYLTRANSFERASE"/>
    <property type="match status" value="1"/>
</dbReference>
<name>A0A100YVX4_TRASO</name>
<dbReference type="GO" id="GO:0008360">
    <property type="term" value="P:regulation of cell shape"/>
    <property type="evidence" value="ECO:0007669"/>
    <property type="project" value="UniProtKB-KW"/>
</dbReference>
<organism evidence="7 8">
    <name type="scientific">Tractidigestivibacter scatoligenes</name>
    <name type="common">Olsenella scatoligenes</name>
    <dbReference type="NCBI Taxonomy" id="1299998"/>
    <lineage>
        <taxon>Bacteria</taxon>
        <taxon>Bacillati</taxon>
        <taxon>Actinomycetota</taxon>
        <taxon>Coriobacteriia</taxon>
        <taxon>Coriobacteriales</taxon>
        <taxon>Atopobiaceae</taxon>
        <taxon>Tractidigestivibacter</taxon>
    </lineage>
</organism>
<dbReference type="AlphaFoldDB" id="A0A100YVX4"/>
<dbReference type="Gene3D" id="3.40.630.30">
    <property type="match status" value="1"/>
</dbReference>
<keyword evidence="6" id="KW-0961">Cell wall biogenesis/degradation</keyword>
<dbReference type="GO" id="GO:0009252">
    <property type="term" value="P:peptidoglycan biosynthetic process"/>
    <property type="evidence" value="ECO:0007669"/>
    <property type="project" value="UniProtKB-KW"/>
</dbReference>
<gene>
    <name evidence="7" type="ORF">AUL39_06780</name>
</gene>
<evidence type="ECO:0000313" key="8">
    <source>
        <dbReference type="Proteomes" id="UP000054078"/>
    </source>
</evidence>
<evidence type="ECO:0000256" key="3">
    <source>
        <dbReference type="ARBA" id="ARBA00022960"/>
    </source>
</evidence>
<keyword evidence="2" id="KW-0808">Transferase</keyword>
<evidence type="ECO:0000256" key="4">
    <source>
        <dbReference type="ARBA" id="ARBA00022984"/>
    </source>
</evidence>
<dbReference type="SUPFAM" id="SSF55729">
    <property type="entry name" value="Acyl-CoA N-acyltransferases (Nat)"/>
    <property type="match status" value="2"/>
</dbReference>
<comment type="similarity">
    <text evidence="1">Belongs to the FemABX family.</text>
</comment>
<keyword evidence="5" id="KW-0012">Acyltransferase</keyword>
<dbReference type="InterPro" id="IPR003447">
    <property type="entry name" value="FEMABX"/>
</dbReference>
<dbReference type="STRING" id="1299998.AUL39_06780"/>
<keyword evidence="8" id="KW-1185">Reference proteome</keyword>
<dbReference type="Proteomes" id="UP000054078">
    <property type="component" value="Unassembled WGS sequence"/>
</dbReference>
<protein>
    <recommendedName>
        <fullName evidence="9">Methicillin resistance protein</fullName>
    </recommendedName>
</protein>
<evidence type="ECO:0000256" key="6">
    <source>
        <dbReference type="ARBA" id="ARBA00023316"/>
    </source>
</evidence>
<dbReference type="OrthoDB" id="9793335at2"/>
<evidence type="ECO:0000256" key="1">
    <source>
        <dbReference type="ARBA" id="ARBA00009943"/>
    </source>
</evidence>
<sequence length="326" mass="36818">MAHFLQSEAWARFQQSLGERVTRRVGEDWSFLGVEETQVFGPFHTKRLYAPYGPSFSGPEALQPALEQFELNARQMGDVFVRVEPMGTSPEVEKDACEKLESLGYHRVSHLLPEDTWRINVTVGRDALLKGMDKSNRKRYRQAAGKGIEIRTSTNPEDIPLLTKLMSDVEERDGITLRDTDYLKKEAASLFPTGNGRLYLAVLHERDADGNPTGEERVIAANFVFLDDDCCYLIHNGADSNYFKTGANVAMQVQIVLDAAEEGRTWCDFHGMAPEGAGPEHPWYGFTKFKQSFGGEARHYLGTWEKPIKQAHYAVYDLARKVIAHK</sequence>
<dbReference type="GO" id="GO:0071555">
    <property type="term" value="P:cell wall organization"/>
    <property type="evidence" value="ECO:0007669"/>
    <property type="project" value="UniProtKB-KW"/>
</dbReference>
<dbReference type="PROSITE" id="PS51191">
    <property type="entry name" value="FEMABX"/>
    <property type="match status" value="1"/>
</dbReference>
<accession>A0A100YVX4</accession>